<comment type="caution">
    <text evidence="3">The sequence shown here is derived from an EMBL/GenBank/DDBJ whole genome shotgun (WGS) entry which is preliminary data.</text>
</comment>
<evidence type="ECO:0000259" key="2">
    <source>
        <dbReference type="Pfam" id="PF13568"/>
    </source>
</evidence>
<reference evidence="3" key="1">
    <citation type="journal article" date="2020" name="mSystems">
        <title>Genome- and Community-Level Interaction Insights into Carbon Utilization and Element Cycling Functions of Hydrothermarchaeota in Hydrothermal Sediment.</title>
        <authorList>
            <person name="Zhou Z."/>
            <person name="Liu Y."/>
            <person name="Xu W."/>
            <person name="Pan J."/>
            <person name="Luo Z.H."/>
            <person name="Li M."/>
        </authorList>
    </citation>
    <scope>NUCLEOTIDE SEQUENCE [LARGE SCALE GENOMIC DNA]</scope>
    <source>
        <strain evidence="3">SpSt-1235</strain>
    </source>
</reference>
<protein>
    <submittedName>
        <fullName evidence="3">PorT family protein</fullName>
    </submittedName>
</protein>
<gene>
    <name evidence="3" type="ORF">ENO10_04315</name>
</gene>
<name>A0A7C2M0I4_9FLAO</name>
<keyword evidence="1" id="KW-0732">Signal</keyword>
<dbReference type="InterPro" id="IPR025665">
    <property type="entry name" value="Beta-barrel_OMP_2"/>
</dbReference>
<proteinExistence type="predicted"/>
<dbReference type="Pfam" id="PF13568">
    <property type="entry name" value="OMP_b-brl_2"/>
    <property type="match status" value="1"/>
</dbReference>
<feature type="signal peptide" evidence="1">
    <location>
        <begin position="1"/>
        <end position="18"/>
    </location>
</feature>
<sequence>MKKSILFIAALVFSTTFAAAQEYVYFGAKGGLNFSTLSGDGFSDFNDESARTAYHLGLLAEVPVSDRFSIQPEVLYSAQGFDIVRREDNADIEHQLDYITVPVLAKLYVTNGWSLEAGPQVGFVVN</sequence>
<feature type="domain" description="Outer membrane protein beta-barrel" evidence="2">
    <location>
        <begin position="20"/>
        <end position="125"/>
    </location>
</feature>
<feature type="chain" id="PRO_5027797979" evidence="1">
    <location>
        <begin position="19"/>
        <end position="126"/>
    </location>
</feature>
<feature type="non-terminal residue" evidence="3">
    <location>
        <position position="126"/>
    </location>
</feature>
<organism evidence="3">
    <name type="scientific">Salinimicrobium catena</name>
    <dbReference type="NCBI Taxonomy" id="390640"/>
    <lineage>
        <taxon>Bacteria</taxon>
        <taxon>Pseudomonadati</taxon>
        <taxon>Bacteroidota</taxon>
        <taxon>Flavobacteriia</taxon>
        <taxon>Flavobacteriales</taxon>
        <taxon>Flavobacteriaceae</taxon>
        <taxon>Salinimicrobium</taxon>
    </lineage>
</organism>
<evidence type="ECO:0000256" key="1">
    <source>
        <dbReference type="SAM" id="SignalP"/>
    </source>
</evidence>
<dbReference type="EMBL" id="DSEE01000318">
    <property type="protein sequence ID" value="HER40426.1"/>
    <property type="molecule type" value="Genomic_DNA"/>
</dbReference>
<dbReference type="AlphaFoldDB" id="A0A7C2M0I4"/>
<evidence type="ECO:0000313" key="3">
    <source>
        <dbReference type="EMBL" id="HER40426.1"/>
    </source>
</evidence>
<dbReference type="Proteomes" id="UP000885753">
    <property type="component" value="Unassembled WGS sequence"/>
</dbReference>
<accession>A0A7C2M0I4</accession>